<feature type="region of interest" description="Disordered" evidence="2">
    <location>
        <begin position="1"/>
        <end position="24"/>
    </location>
</feature>
<accession>A0ABN6K6V4</accession>
<dbReference type="Pfam" id="PF00892">
    <property type="entry name" value="EamA"/>
    <property type="match status" value="1"/>
</dbReference>
<gene>
    <name evidence="5" type="ORF">MANAM107_15050</name>
</gene>
<sequence length="313" mass="31989">MADLPPDSDHAPTAARPPAGRARLRSGGRPISLITAIPAPLIFMCAGLSTYVGAGFAVALFALMPSTTVAWWRVTIGALVLLAWRRPWRRDWAARELALSAAFGIAMATMNVLFYASIDHLPLGTAVSLEFLGPVAVALITGRGWMPRVAAVLALAGVVSISGLGLDLADPGQRLGMILALAAGGAWAGYILLGRVVAAVGAGIDGLAVAAVAGSLAYLPMAAPTALRAVSSTGTLLAVVGVAVMSTVVPYALDQVTMRRLRADAFSLLSSLMPATSLLVGMVMLRQLPNAGEVIGLVLISAAVALAGRAPRA</sequence>
<protein>
    <submittedName>
        <fullName evidence="5">Permease</fullName>
    </submittedName>
</protein>
<dbReference type="Proteomes" id="UP000824496">
    <property type="component" value="Chromosome"/>
</dbReference>
<evidence type="ECO:0000259" key="4">
    <source>
        <dbReference type="Pfam" id="PF00892"/>
    </source>
</evidence>
<keyword evidence="3" id="KW-0472">Membrane</keyword>
<dbReference type="InterPro" id="IPR037185">
    <property type="entry name" value="EmrE-like"/>
</dbReference>
<feature type="transmembrane region" description="Helical" evidence="3">
    <location>
        <begin position="200"/>
        <end position="221"/>
    </location>
</feature>
<feature type="transmembrane region" description="Helical" evidence="3">
    <location>
        <begin position="265"/>
        <end position="285"/>
    </location>
</feature>
<feature type="transmembrane region" description="Helical" evidence="3">
    <location>
        <begin position="69"/>
        <end position="85"/>
    </location>
</feature>
<feature type="transmembrane region" description="Helical" evidence="3">
    <location>
        <begin position="31"/>
        <end position="63"/>
    </location>
</feature>
<keyword evidence="3" id="KW-0812">Transmembrane</keyword>
<feature type="transmembrane region" description="Helical" evidence="3">
    <location>
        <begin position="291"/>
        <end position="308"/>
    </location>
</feature>
<comment type="similarity">
    <text evidence="1">Belongs to the EamA transporter family.</text>
</comment>
<feature type="domain" description="EamA" evidence="4">
    <location>
        <begin position="175"/>
        <end position="307"/>
    </location>
</feature>
<proteinExistence type="inferred from homology"/>
<name>A0ABN6K6V4_9ACTO</name>
<keyword evidence="3" id="KW-1133">Transmembrane helix</keyword>
<evidence type="ECO:0000256" key="1">
    <source>
        <dbReference type="ARBA" id="ARBA00007362"/>
    </source>
</evidence>
<feature type="compositionally biased region" description="Low complexity" evidence="2">
    <location>
        <begin position="11"/>
        <end position="24"/>
    </location>
</feature>
<evidence type="ECO:0000313" key="6">
    <source>
        <dbReference type="Proteomes" id="UP000824496"/>
    </source>
</evidence>
<dbReference type="RefSeq" id="WP_373314038.1">
    <property type="nucleotide sequence ID" value="NZ_AP025017.1"/>
</dbReference>
<feature type="transmembrane region" description="Helical" evidence="3">
    <location>
        <begin position="123"/>
        <end position="142"/>
    </location>
</feature>
<evidence type="ECO:0000256" key="2">
    <source>
        <dbReference type="SAM" id="MobiDB-lite"/>
    </source>
</evidence>
<evidence type="ECO:0000313" key="5">
    <source>
        <dbReference type="EMBL" id="BDA64671.1"/>
    </source>
</evidence>
<feature type="transmembrane region" description="Helical" evidence="3">
    <location>
        <begin position="149"/>
        <end position="169"/>
    </location>
</feature>
<feature type="transmembrane region" description="Helical" evidence="3">
    <location>
        <begin position="233"/>
        <end position="253"/>
    </location>
</feature>
<dbReference type="EMBL" id="AP025017">
    <property type="protein sequence ID" value="BDA64671.1"/>
    <property type="molecule type" value="Genomic_DNA"/>
</dbReference>
<reference evidence="5 6" key="1">
    <citation type="submission" date="2021-08" db="EMBL/GenBank/DDBJ databases">
        <title>Whole genome sequence of novel Actinomyces species strain MAS-1.</title>
        <authorList>
            <person name="Saito M."/>
            <person name="Kuwahara N."/>
            <person name="Takizawa T."/>
            <person name="Gotouda H."/>
            <person name="Ochiai T."/>
        </authorList>
    </citation>
    <scope>NUCLEOTIDE SEQUENCE [LARGE SCALE GENOMIC DNA]</scope>
    <source>
        <strain evidence="5 6">MAS-1</strain>
    </source>
</reference>
<feature type="transmembrane region" description="Helical" evidence="3">
    <location>
        <begin position="97"/>
        <end position="117"/>
    </location>
</feature>
<dbReference type="SUPFAM" id="SSF103481">
    <property type="entry name" value="Multidrug resistance efflux transporter EmrE"/>
    <property type="match status" value="2"/>
</dbReference>
<feature type="transmembrane region" description="Helical" evidence="3">
    <location>
        <begin position="175"/>
        <end position="193"/>
    </location>
</feature>
<organism evidence="5 6">
    <name type="scientific">Actinomyces capricornis</name>
    <dbReference type="NCBI Taxonomy" id="2755559"/>
    <lineage>
        <taxon>Bacteria</taxon>
        <taxon>Bacillati</taxon>
        <taxon>Actinomycetota</taxon>
        <taxon>Actinomycetes</taxon>
        <taxon>Actinomycetales</taxon>
        <taxon>Actinomycetaceae</taxon>
        <taxon>Actinomyces</taxon>
    </lineage>
</organism>
<dbReference type="InterPro" id="IPR000620">
    <property type="entry name" value="EamA_dom"/>
</dbReference>
<evidence type="ECO:0000256" key="3">
    <source>
        <dbReference type="SAM" id="Phobius"/>
    </source>
</evidence>
<keyword evidence="6" id="KW-1185">Reference proteome</keyword>